<name>A0ABR7L8U8_9PSEU</name>
<dbReference type="NCBIfam" id="TIGR01930">
    <property type="entry name" value="AcCoA-C-Actrans"/>
    <property type="match status" value="1"/>
</dbReference>
<dbReference type="PIRSF" id="PIRSF000429">
    <property type="entry name" value="Ac-CoA_Ac_transf"/>
    <property type="match status" value="1"/>
</dbReference>
<sequence length="426" mass="44852">MAPTRVRRVAILGGNRIPFARSNGPYAKASNQDMFTAALDGLVARFSLQGERIGEVAAGAVLKHSKDFNLARESVLGSKLSPETPAYDLQQACGTGLQAIMQVANKIALGQIDSAIAGGVDTTSDAPLAVNEDLRHILIALNNAKTVQQKLALAAKLRPSHLMPDVPRNAEPRTGLAMGDHAAITAKVWGITREAQDELAAASHQKLAAAYDRGFFDDLVTPFQGLSRDQNLRPESSAEKLAKLKPAFGGPDGTMTAGNSTPLTDGASAVLLASEQWAKEHKIPVLAYLTFYETAAVDYVNGDEGLLMAPAYAVPRMLARAGMTLQDFDFYEIHEAFASQVLATLAAWEDVAFAKEKLGLTEPLGSIDRAKLNVNGSSLAAGHPFAATGGRIVATLAKLLNEKGSGKGLISICAAGGQGVTAIIEK</sequence>
<feature type="domain" description="Thiolase N-terminal" evidence="5">
    <location>
        <begin position="9"/>
        <end position="276"/>
    </location>
</feature>
<evidence type="ECO:0000256" key="4">
    <source>
        <dbReference type="RuleBase" id="RU003557"/>
    </source>
</evidence>
<dbReference type="InterPro" id="IPR002155">
    <property type="entry name" value="Thiolase"/>
</dbReference>
<evidence type="ECO:0000259" key="6">
    <source>
        <dbReference type="Pfam" id="PF02803"/>
    </source>
</evidence>
<dbReference type="RefSeq" id="WP_187221647.1">
    <property type="nucleotide sequence ID" value="NZ_JABVED010000010.1"/>
</dbReference>
<evidence type="ECO:0000313" key="7">
    <source>
        <dbReference type="EMBL" id="MBC6449131.1"/>
    </source>
</evidence>
<dbReference type="EC" id="2.3.1.9" evidence="7"/>
<dbReference type="InterPro" id="IPR050521">
    <property type="entry name" value="3-ketoacyl-CoA_Thiolase"/>
</dbReference>
<dbReference type="Pfam" id="PF02803">
    <property type="entry name" value="Thiolase_C"/>
    <property type="match status" value="1"/>
</dbReference>
<reference evidence="7 8" key="1">
    <citation type="submission" date="2020-06" db="EMBL/GenBank/DDBJ databases">
        <title>Actinokineospora xiongansis sp. nov., isolated from soil of Baiyangdian.</title>
        <authorList>
            <person name="Zhang X."/>
        </authorList>
    </citation>
    <scope>NUCLEOTIDE SEQUENCE [LARGE SCALE GENOMIC DNA]</scope>
    <source>
        <strain evidence="7 8">HBU206404</strain>
    </source>
</reference>
<dbReference type="InterPro" id="IPR020616">
    <property type="entry name" value="Thiolase_N"/>
</dbReference>
<dbReference type="GO" id="GO:0003985">
    <property type="term" value="F:acetyl-CoA C-acetyltransferase activity"/>
    <property type="evidence" value="ECO:0007669"/>
    <property type="project" value="UniProtKB-EC"/>
</dbReference>
<proteinExistence type="inferred from homology"/>
<feature type="domain" description="Thiolase C-terminal" evidence="6">
    <location>
        <begin position="285"/>
        <end position="426"/>
    </location>
</feature>
<accession>A0ABR7L8U8</accession>
<comment type="caution">
    <text evidence="7">The sequence shown here is derived from an EMBL/GenBank/DDBJ whole genome shotgun (WGS) entry which is preliminary data.</text>
</comment>
<organism evidence="7 8">
    <name type="scientific">Actinokineospora xionganensis</name>
    <dbReference type="NCBI Taxonomy" id="2684470"/>
    <lineage>
        <taxon>Bacteria</taxon>
        <taxon>Bacillati</taxon>
        <taxon>Actinomycetota</taxon>
        <taxon>Actinomycetes</taxon>
        <taxon>Pseudonocardiales</taxon>
        <taxon>Pseudonocardiaceae</taxon>
        <taxon>Actinokineospora</taxon>
    </lineage>
</organism>
<dbReference type="InterPro" id="IPR016039">
    <property type="entry name" value="Thiolase-like"/>
</dbReference>
<keyword evidence="3 4" id="KW-0012">Acyltransferase</keyword>
<dbReference type="PANTHER" id="PTHR42689">
    <property type="entry name" value="ACETYL-COA ACYLTRANSFERASE FADA2 (3-KETOACYL-COA THIOLASE) (BETA-KETOTHIOLASE)-RELATED"/>
    <property type="match status" value="1"/>
</dbReference>
<keyword evidence="8" id="KW-1185">Reference proteome</keyword>
<evidence type="ECO:0000256" key="3">
    <source>
        <dbReference type="ARBA" id="ARBA00023315"/>
    </source>
</evidence>
<dbReference type="CDD" id="cd00751">
    <property type="entry name" value="thiolase"/>
    <property type="match status" value="1"/>
</dbReference>
<protein>
    <submittedName>
        <fullName evidence="7">Acetyl-CoA C-acetyltransferase</fullName>
        <ecNumber evidence="7">2.3.1.9</ecNumber>
    </submittedName>
</protein>
<evidence type="ECO:0000259" key="5">
    <source>
        <dbReference type="Pfam" id="PF00108"/>
    </source>
</evidence>
<dbReference type="Gene3D" id="3.40.47.10">
    <property type="match status" value="1"/>
</dbReference>
<dbReference type="NCBIfam" id="NF006740">
    <property type="entry name" value="PRK09268.1"/>
    <property type="match status" value="1"/>
</dbReference>
<dbReference type="Proteomes" id="UP000734823">
    <property type="component" value="Unassembled WGS sequence"/>
</dbReference>
<dbReference type="PANTHER" id="PTHR42689:SF1">
    <property type="entry name" value="ACETYL-COA ACYLTRANSFERASE FADA2 (3-KETOACYL-COA THIOLASE) (BETA-KETOTHIOLASE)-RELATED"/>
    <property type="match status" value="1"/>
</dbReference>
<dbReference type="InterPro" id="IPR020617">
    <property type="entry name" value="Thiolase_C"/>
</dbReference>
<dbReference type="Pfam" id="PF00108">
    <property type="entry name" value="Thiolase_N"/>
    <property type="match status" value="1"/>
</dbReference>
<gene>
    <name evidence="7" type="ORF">GPZ80_18345</name>
</gene>
<evidence type="ECO:0000256" key="2">
    <source>
        <dbReference type="ARBA" id="ARBA00022679"/>
    </source>
</evidence>
<evidence type="ECO:0000256" key="1">
    <source>
        <dbReference type="ARBA" id="ARBA00010982"/>
    </source>
</evidence>
<dbReference type="EMBL" id="JABVED010000010">
    <property type="protein sequence ID" value="MBC6449131.1"/>
    <property type="molecule type" value="Genomic_DNA"/>
</dbReference>
<comment type="similarity">
    <text evidence="1 4">Belongs to the thiolase-like superfamily. Thiolase family.</text>
</comment>
<keyword evidence="2 4" id="KW-0808">Transferase</keyword>
<dbReference type="SUPFAM" id="SSF53901">
    <property type="entry name" value="Thiolase-like"/>
    <property type="match status" value="2"/>
</dbReference>
<evidence type="ECO:0000313" key="8">
    <source>
        <dbReference type="Proteomes" id="UP000734823"/>
    </source>
</evidence>